<dbReference type="Proteomes" id="UP000256748">
    <property type="component" value="Unassembled WGS sequence"/>
</dbReference>
<dbReference type="EMBL" id="NAOO01000018">
    <property type="protein sequence ID" value="RFB92567.1"/>
    <property type="molecule type" value="Genomic_DNA"/>
</dbReference>
<gene>
    <name evidence="2" type="ORF">B5K10_17140</name>
</gene>
<sequence length="64" mass="7065">MANNANSGPQLQNHMDERVKSEREKRLMTLDLAIGRGIADAEAGRLKPIGDVAARLTARYDDRS</sequence>
<feature type="region of interest" description="Disordered" evidence="1">
    <location>
        <begin position="1"/>
        <end position="21"/>
    </location>
</feature>
<accession>A0A3E1BHR7</accession>
<evidence type="ECO:0000313" key="2">
    <source>
        <dbReference type="EMBL" id="RFB92567.1"/>
    </source>
</evidence>
<feature type="compositionally biased region" description="Polar residues" evidence="1">
    <location>
        <begin position="1"/>
        <end position="13"/>
    </location>
</feature>
<organism evidence="2 3">
    <name type="scientific">Rhizobium leguminosarum bv. trifolii</name>
    <dbReference type="NCBI Taxonomy" id="386"/>
    <lineage>
        <taxon>Bacteria</taxon>
        <taxon>Pseudomonadati</taxon>
        <taxon>Pseudomonadota</taxon>
        <taxon>Alphaproteobacteria</taxon>
        <taxon>Hyphomicrobiales</taxon>
        <taxon>Rhizobiaceae</taxon>
        <taxon>Rhizobium/Agrobacterium group</taxon>
        <taxon>Rhizobium</taxon>
    </lineage>
</organism>
<dbReference type="AlphaFoldDB" id="A0A3E1BHR7"/>
<evidence type="ECO:0000313" key="3">
    <source>
        <dbReference type="Proteomes" id="UP000256748"/>
    </source>
</evidence>
<evidence type="ECO:0000256" key="1">
    <source>
        <dbReference type="SAM" id="MobiDB-lite"/>
    </source>
</evidence>
<comment type="caution">
    <text evidence="2">The sequence shown here is derived from an EMBL/GenBank/DDBJ whole genome shotgun (WGS) entry which is preliminary data.</text>
</comment>
<protein>
    <submittedName>
        <fullName evidence="2">Addiction module antitoxin</fullName>
    </submittedName>
</protein>
<reference evidence="2 3" key="1">
    <citation type="submission" date="2017-03" db="EMBL/GenBank/DDBJ databases">
        <title>Genome analysis of Rhizobial strains effectives or ineffectives for nitrogen fixation isolated from bean seeds.</title>
        <authorList>
            <person name="Peralta H."/>
            <person name="Aguilar-Vera A."/>
            <person name="Mora Y."/>
            <person name="Vargas-Lagunas C."/>
            <person name="Girard L."/>
            <person name="Mora J."/>
        </authorList>
    </citation>
    <scope>NUCLEOTIDE SEQUENCE [LARGE SCALE GENOMIC DNA]</scope>
    <source>
        <strain evidence="2 3">CCGM5</strain>
    </source>
</reference>
<proteinExistence type="predicted"/>
<name>A0A3E1BHR7_RHILT</name>